<evidence type="ECO:0000313" key="2">
    <source>
        <dbReference type="EMBL" id="KAA0045703.1"/>
    </source>
</evidence>
<feature type="compositionally biased region" description="Acidic residues" evidence="1">
    <location>
        <begin position="72"/>
        <end position="81"/>
    </location>
</feature>
<accession>A0A5A7TQ77</accession>
<feature type="region of interest" description="Disordered" evidence="1">
    <location>
        <begin position="52"/>
        <end position="89"/>
    </location>
</feature>
<dbReference type="AlphaFoldDB" id="A0A5A7TQ77"/>
<reference evidence="4 5" key="1">
    <citation type="submission" date="2019-08" db="EMBL/GenBank/DDBJ databases">
        <title>Draft genome sequences of two oriental melons (Cucumis melo L. var makuwa).</title>
        <authorList>
            <person name="Kwon S.-Y."/>
        </authorList>
    </citation>
    <scope>NUCLEOTIDE SEQUENCE [LARGE SCALE GENOMIC DNA]</scope>
    <source>
        <strain evidence="5">cv. Chang Bougi</strain>
        <strain evidence="4">cv. SW 3</strain>
        <tissue evidence="2">Leaf</tissue>
    </source>
</reference>
<organism evidence="2 4">
    <name type="scientific">Cucumis melo var. makuwa</name>
    <name type="common">Oriental melon</name>
    <dbReference type="NCBI Taxonomy" id="1194695"/>
    <lineage>
        <taxon>Eukaryota</taxon>
        <taxon>Viridiplantae</taxon>
        <taxon>Streptophyta</taxon>
        <taxon>Embryophyta</taxon>
        <taxon>Tracheophyta</taxon>
        <taxon>Spermatophyta</taxon>
        <taxon>Magnoliopsida</taxon>
        <taxon>eudicotyledons</taxon>
        <taxon>Gunneridae</taxon>
        <taxon>Pentapetalae</taxon>
        <taxon>rosids</taxon>
        <taxon>fabids</taxon>
        <taxon>Cucurbitales</taxon>
        <taxon>Cucurbitaceae</taxon>
        <taxon>Benincaseae</taxon>
        <taxon>Cucumis</taxon>
    </lineage>
</organism>
<gene>
    <name evidence="3" type="ORF">E5676_scaffold123G001510</name>
    <name evidence="2" type="ORF">E6C27_scaffold243G002210</name>
</gene>
<evidence type="ECO:0000256" key="1">
    <source>
        <dbReference type="SAM" id="MobiDB-lite"/>
    </source>
</evidence>
<evidence type="ECO:0000313" key="5">
    <source>
        <dbReference type="Proteomes" id="UP000321947"/>
    </source>
</evidence>
<name>A0A5A7TQ77_CUCMM</name>
<evidence type="ECO:0000313" key="4">
    <source>
        <dbReference type="Proteomes" id="UP000321393"/>
    </source>
</evidence>
<dbReference type="Proteomes" id="UP000321393">
    <property type="component" value="Unassembled WGS sequence"/>
</dbReference>
<evidence type="ECO:0000313" key="3">
    <source>
        <dbReference type="EMBL" id="TYJ99579.1"/>
    </source>
</evidence>
<sequence length="125" mass="14182">MTQKMIEDRLTASEAEIEAIKQEVQRLPLLEKNLEKMHAMLSVIYEDRQRQTGGSKLTGISTGKRKVRNEEVTEEEGEEGETSLSVETEAGQKRFKFRKLEMPVFNGEDPRGGSTGRNTIFKCTC</sequence>
<dbReference type="EMBL" id="SSTE01014401">
    <property type="protein sequence ID" value="KAA0045703.1"/>
    <property type="molecule type" value="Genomic_DNA"/>
</dbReference>
<comment type="caution">
    <text evidence="2">The sequence shown here is derived from an EMBL/GenBank/DDBJ whole genome shotgun (WGS) entry which is preliminary data.</text>
</comment>
<dbReference type="EMBL" id="SSTD01017674">
    <property type="protein sequence ID" value="TYJ99579.1"/>
    <property type="molecule type" value="Genomic_DNA"/>
</dbReference>
<feature type="compositionally biased region" description="Polar residues" evidence="1">
    <location>
        <begin position="52"/>
        <end position="61"/>
    </location>
</feature>
<protein>
    <submittedName>
        <fullName evidence="2">Ty3-gypsy retrotransposon protein</fullName>
    </submittedName>
</protein>
<dbReference type="Proteomes" id="UP000321947">
    <property type="component" value="Unassembled WGS sequence"/>
</dbReference>
<proteinExistence type="predicted"/>